<gene>
    <name evidence="4" type="ORF">L207DRAFT_446254</name>
</gene>
<dbReference type="PANTHER" id="PTHR34502:SF5">
    <property type="entry name" value="DUF6594 DOMAIN-CONTAINING PROTEIN"/>
    <property type="match status" value="1"/>
</dbReference>
<keyword evidence="2" id="KW-1133">Transmembrane helix</keyword>
<feature type="transmembrane region" description="Helical" evidence="2">
    <location>
        <begin position="338"/>
        <end position="359"/>
    </location>
</feature>
<organism evidence="4 5">
    <name type="scientific">Hyaloscypha variabilis (strain UAMH 11265 / GT02V1 / F)</name>
    <name type="common">Meliniomyces variabilis</name>
    <dbReference type="NCBI Taxonomy" id="1149755"/>
    <lineage>
        <taxon>Eukaryota</taxon>
        <taxon>Fungi</taxon>
        <taxon>Dikarya</taxon>
        <taxon>Ascomycota</taxon>
        <taxon>Pezizomycotina</taxon>
        <taxon>Leotiomycetes</taxon>
        <taxon>Helotiales</taxon>
        <taxon>Hyaloscyphaceae</taxon>
        <taxon>Hyaloscypha</taxon>
        <taxon>Hyaloscypha variabilis</taxon>
    </lineage>
</organism>
<evidence type="ECO:0000259" key="3">
    <source>
        <dbReference type="Pfam" id="PF20237"/>
    </source>
</evidence>
<feature type="transmembrane region" description="Helical" evidence="2">
    <location>
        <begin position="393"/>
        <end position="410"/>
    </location>
</feature>
<feature type="transmembrane region" description="Helical" evidence="2">
    <location>
        <begin position="365"/>
        <end position="386"/>
    </location>
</feature>
<evidence type="ECO:0000313" key="4">
    <source>
        <dbReference type="EMBL" id="PMD28958.1"/>
    </source>
</evidence>
<feature type="compositionally biased region" description="Basic and acidic residues" evidence="1">
    <location>
        <begin position="271"/>
        <end position="294"/>
    </location>
</feature>
<keyword evidence="2" id="KW-0472">Membrane</keyword>
<evidence type="ECO:0000256" key="2">
    <source>
        <dbReference type="SAM" id="Phobius"/>
    </source>
</evidence>
<dbReference type="Pfam" id="PF20237">
    <property type="entry name" value="DUF6594"/>
    <property type="match status" value="1"/>
</dbReference>
<dbReference type="STRING" id="1149755.A0A2J6QRR6"/>
<dbReference type="EMBL" id="KZ613980">
    <property type="protein sequence ID" value="PMD28958.1"/>
    <property type="molecule type" value="Genomic_DNA"/>
</dbReference>
<keyword evidence="5" id="KW-1185">Reference proteome</keyword>
<keyword evidence="2" id="KW-0812">Transmembrane</keyword>
<protein>
    <recommendedName>
        <fullName evidence="3">DUF6594 domain-containing protein</fullName>
    </recommendedName>
</protein>
<accession>A0A2J6QRR6</accession>
<feature type="domain" description="DUF6594" evidence="3">
    <location>
        <begin position="61"/>
        <end position="407"/>
    </location>
</feature>
<proteinExistence type="predicted"/>
<dbReference type="InterPro" id="IPR046529">
    <property type="entry name" value="DUF6594"/>
</dbReference>
<dbReference type="PANTHER" id="PTHR34502">
    <property type="entry name" value="DUF6594 DOMAIN-CONTAINING PROTEIN-RELATED"/>
    <property type="match status" value="1"/>
</dbReference>
<dbReference type="AlphaFoldDB" id="A0A2J6QRR6"/>
<evidence type="ECO:0000313" key="5">
    <source>
        <dbReference type="Proteomes" id="UP000235786"/>
    </source>
</evidence>
<feature type="compositionally biased region" description="Polar residues" evidence="1">
    <location>
        <begin position="1"/>
        <end position="28"/>
    </location>
</feature>
<evidence type="ECO:0000256" key="1">
    <source>
        <dbReference type="SAM" id="MobiDB-lite"/>
    </source>
</evidence>
<dbReference type="OrthoDB" id="5342093at2759"/>
<feature type="region of interest" description="Disordered" evidence="1">
    <location>
        <begin position="1"/>
        <end position="53"/>
    </location>
</feature>
<feature type="region of interest" description="Disordered" evidence="1">
    <location>
        <begin position="271"/>
        <end position="325"/>
    </location>
</feature>
<sequence>MTLNITLTPENSQSPTLSSTETAIQSAPPTAGPIPPDEYTHGPFETQPNPENDLSRPVQGYPELAKLIADHPDFEAFQSFKDLSIKSLLYYQAELDKLRKDLHKLEWRDFRNEPFPNAKLCSVRASTILLGKDSENENARKQYNLIKRIREVLKEYHEELLRYSQITALPEADSFNVSSLRTWLGDRNLEEQIEGPGSESWEVLDTEATTQRDSLWARTWGLIRSPFWTPKPKKPKFDLIVPRGEIKADGLARWVANEFVPYYQYLKDRKEENRKHTSADEESGTDKVKEKERQASSIKRKRTLGVFPRSSPTNPAPKQADSETTTINSYREGPMLRFTSFIATIVACLLPTVAIAVLAQLHTTAQLLGIIAVFTAVFAGGLMMLVGSGTSRVEIFTATAAFSAVMVVFVQNQNGGTYTPVGSSLALNGTHS</sequence>
<dbReference type="Proteomes" id="UP000235786">
    <property type="component" value="Unassembled WGS sequence"/>
</dbReference>
<name>A0A2J6QRR6_HYAVF</name>
<reference evidence="4 5" key="1">
    <citation type="submission" date="2016-04" db="EMBL/GenBank/DDBJ databases">
        <title>A degradative enzymes factory behind the ericoid mycorrhizal symbiosis.</title>
        <authorList>
            <consortium name="DOE Joint Genome Institute"/>
            <person name="Martino E."/>
            <person name="Morin E."/>
            <person name="Grelet G."/>
            <person name="Kuo A."/>
            <person name="Kohler A."/>
            <person name="Daghino S."/>
            <person name="Barry K."/>
            <person name="Choi C."/>
            <person name="Cichocki N."/>
            <person name="Clum A."/>
            <person name="Copeland A."/>
            <person name="Hainaut M."/>
            <person name="Haridas S."/>
            <person name="Labutti K."/>
            <person name="Lindquist E."/>
            <person name="Lipzen A."/>
            <person name="Khouja H.-R."/>
            <person name="Murat C."/>
            <person name="Ohm R."/>
            <person name="Olson A."/>
            <person name="Spatafora J."/>
            <person name="Veneault-Fourrey C."/>
            <person name="Henrissat B."/>
            <person name="Grigoriev I."/>
            <person name="Martin F."/>
            <person name="Perotto S."/>
        </authorList>
    </citation>
    <scope>NUCLEOTIDE SEQUENCE [LARGE SCALE GENOMIC DNA]</scope>
    <source>
        <strain evidence="4 5">F</strain>
    </source>
</reference>